<dbReference type="Proteomes" id="UP000076964">
    <property type="component" value="Unassembled WGS sequence"/>
</dbReference>
<comment type="caution">
    <text evidence="2">The sequence shown here is derived from an EMBL/GenBank/DDBJ whole genome shotgun (WGS) entry which is preliminary data.</text>
</comment>
<dbReference type="RefSeq" id="WP_197460531.1">
    <property type="nucleotide sequence ID" value="NZ_LSFI01000034.1"/>
</dbReference>
<protein>
    <recommendedName>
        <fullName evidence="4">DUF5666 domain-containing protein</fullName>
    </recommendedName>
</protein>
<gene>
    <name evidence="2" type="ORF">TH606_07670</name>
</gene>
<accession>A0A177E666</accession>
<feature type="chain" id="PRO_5008060169" description="DUF5666 domain-containing protein" evidence="1">
    <location>
        <begin position="21"/>
        <end position="174"/>
    </location>
</feature>
<evidence type="ECO:0000313" key="3">
    <source>
        <dbReference type="Proteomes" id="UP000076964"/>
    </source>
</evidence>
<name>A0A177E666_9BACT</name>
<evidence type="ECO:0000256" key="1">
    <source>
        <dbReference type="SAM" id="SignalP"/>
    </source>
</evidence>
<evidence type="ECO:0008006" key="4">
    <source>
        <dbReference type="Google" id="ProtNLM"/>
    </source>
</evidence>
<dbReference type="EMBL" id="LSFI01000034">
    <property type="protein sequence ID" value="OAG27278.1"/>
    <property type="molecule type" value="Genomic_DNA"/>
</dbReference>
<organism evidence="2 3">
    <name type="scientific">Thermodesulfatator autotrophicus</name>
    <dbReference type="NCBI Taxonomy" id="1795632"/>
    <lineage>
        <taxon>Bacteria</taxon>
        <taxon>Pseudomonadati</taxon>
        <taxon>Thermodesulfobacteriota</taxon>
        <taxon>Thermodesulfobacteria</taxon>
        <taxon>Thermodesulfobacteriales</taxon>
        <taxon>Thermodesulfatatoraceae</taxon>
        <taxon>Thermodesulfatator</taxon>
    </lineage>
</organism>
<sequence length="174" mass="18704">MKKFLLVWLLLLIAVPLVHAEPTRIVVRVKTKDAKFLGSSMGGALVTIKNVLTGEILAQGKTVGSTGNTKLIMKTPHQRGVPISDDKAAKFVAEIDIDEPTLIEVSAYGPLAQRQAANKVSATQWVVPGKHIDQGDAFMLELPGLVVDVLDPPAHIKLKGTPQQIALKANVTMM</sequence>
<proteinExistence type="predicted"/>
<reference evidence="2 3" key="1">
    <citation type="submission" date="2016-02" db="EMBL/GenBank/DDBJ databases">
        <title>Draft genome sequence of Thermodesulfatator sp. S606.</title>
        <authorList>
            <person name="Lai Q."/>
            <person name="Cao J."/>
            <person name="Dupont S."/>
            <person name="Shao Z."/>
            <person name="Jebbar M."/>
            <person name="Alain K."/>
        </authorList>
    </citation>
    <scope>NUCLEOTIDE SEQUENCE [LARGE SCALE GENOMIC DNA]</scope>
    <source>
        <strain evidence="2 3">S606</strain>
    </source>
</reference>
<keyword evidence="1" id="KW-0732">Signal</keyword>
<dbReference type="STRING" id="1795632.TH606_07670"/>
<evidence type="ECO:0000313" key="2">
    <source>
        <dbReference type="EMBL" id="OAG27278.1"/>
    </source>
</evidence>
<dbReference type="AlphaFoldDB" id="A0A177E666"/>
<feature type="signal peptide" evidence="1">
    <location>
        <begin position="1"/>
        <end position="20"/>
    </location>
</feature>
<keyword evidence="3" id="KW-1185">Reference proteome</keyword>